<feature type="domain" description="ABM" evidence="1">
    <location>
        <begin position="13"/>
        <end position="102"/>
    </location>
</feature>
<dbReference type="GO" id="GO:0003824">
    <property type="term" value="F:catalytic activity"/>
    <property type="evidence" value="ECO:0007669"/>
    <property type="project" value="TreeGrafter"/>
</dbReference>
<dbReference type="PATRIC" id="fig|429727.3.peg.2420"/>
<dbReference type="STRING" id="429727.VE26_11760"/>
<dbReference type="AlphaFoldDB" id="A0A0F5FF60"/>
<evidence type="ECO:0000313" key="2">
    <source>
        <dbReference type="EMBL" id="KKB07438.1"/>
    </source>
</evidence>
<dbReference type="OrthoDB" id="9812192at2"/>
<dbReference type="SUPFAM" id="SSF54909">
    <property type="entry name" value="Dimeric alpha+beta barrel"/>
    <property type="match status" value="1"/>
</dbReference>
<evidence type="ECO:0000259" key="1">
    <source>
        <dbReference type="PROSITE" id="PS51725"/>
    </source>
</evidence>
<dbReference type="PANTHER" id="PTHR33336:SF3">
    <property type="entry name" value="ABM DOMAIN-CONTAINING PROTEIN"/>
    <property type="match status" value="1"/>
</dbReference>
<dbReference type="Gene3D" id="3.30.70.100">
    <property type="match status" value="1"/>
</dbReference>
<dbReference type="Pfam" id="PF03992">
    <property type="entry name" value="ABM"/>
    <property type="match status" value="1"/>
</dbReference>
<comment type="caution">
    <text evidence="2">The sequence shown here is derived from an EMBL/GenBank/DDBJ whole genome shotgun (WGS) entry which is preliminary data.</text>
</comment>
<dbReference type="Proteomes" id="UP000033649">
    <property type="component" value="Unassembled WGS sequence"/>
</dbReference>
<dbReference type="InterPro" id="IPR050744">
    <property type="entry name" value="AI-2_Isomerase_LsrG"/>
</dbReference>
<organism evidence="2 3">
    <name type="scientific">Devosia chinhatensis</name>
    <dbReference type="NCBI Taxonomy" id="429727"/>
    <lineage>
        <taxon>Bacteria</taxon>
        <taxon>Pseudomonadati</taxon>
        <taxon>Pseudomonadota</taxon>
        <taxon>Alphaproteobacteria</taxon>
        <taxon>Hyphomicrobiales</taxon>
        <taxon>Devosiaceae</taxon>
        <taxon>Devosia</taxon>
    </lineage>
</organism>
<name>A0A0F5FF60_9HYPH</name>
<gene>
    <name evidence="2" type="ORF">VE26_11760</name>
</gene>
<dbReference type="InterPro" id="IPR007138">
    <property type="entry name" value="ABM_dom"/>
</dbReference>
<evidence type="ECO:0000313" key="3">
    <source>
        <dbReference type="Proteomes" id="UP000033649"/>
    </source>
</evidence>
<proteinExistence type="predicted"/>
<keyword evidence="3" id="KW-1185">Reference proteome</keyword>
<accession>A0A0F5FF60</accession>
<dbReference type="RefSeq" id="WP_046105467.1">
    <property type="nucleotide sequence ID" value="NZ_JZEY01000061.1"/>
</dbReference>
<dbReference type="InterPro" id="IPR011008">
    <property type="entry name" value="Dimeric_a/b-barrel"/>
</dbReference>
<sequence length="115" mass="12657">MIDLDRLPKEGPITLIATFTARPGQAEQVATLLAGLAENVRRESGNLAFDCYRRHDDEHAFVVYEIYQDRAAFAEHVGAEYGATFNAALNELIVEPHSMLTFLGPLAAPDIEAVQ</sequence>
<reference evidence="2 3" key="1">
    <citation type="submission" date="2015-03" db="EMBL/GenBank/DDBJ databases">
        <authorList>
            <person name="Hassan Y."/>
            <person name="Lepp D."/>
            <person name="Li X.-Z."/>
            <person name="Zhou T."/>
        </authorList>
    </citation>
    <scope>NUCLEOTIDE SEQUENCE [LARGE SCALE GENOMIC DNA]</scope>
    <source>
        <strain evidence="2 3">IPL18</strain>
    </source>
</reference>
<dbReference type="PANTHER" id="PTHR33336">
    <property type="entry name" value="QUINOL MONOOXYGENASE YGIN-RELATED"/>
    <property type="match status" value="1"/>
</dbReference>
<dbReference type="EMBL" id="JZEY01000061">
    <property type="protein sequence ID" value="KKB07438.1"/>
    <property type="molecule type" value="Genomic_DNA"/>
</dbReference>
<dbReference type="PROSITE" id="PS51725">
    <property type="entry name" value="ABM"/>
    <property type="match status" value="1"/>
</dbReference>
<protein>
    <recommendedName>
        <fullName evidence="1">ABM domain-containing protein</fullName>
    </recommendedName>
</protein>